<keyword evidence="3" id="KW-1185">Reference proteome</keyword>
<accession>A0A1H8XNA2</accession>
<dbReference type="Gene3D" id="1.20.1260.20">
    <property type="entry name" value="PPE superfamily"/>
    <property type="match status" value="1"/>
</dbReference>
<name>A0A1H8XNA2_9PSEU</name>
<feature type="compositionally biased region" description="Gly residues" evidence="1">
    <location>
        <begin position="268"/>
        <end position="308"/>
    </location>
</feature>
<proteinExistence type="predicted"/>
<dbReference type="EMBL" id="FOEF01000008">
    <property type="protein sequence ID" value="SEP41296.1"/>
    <property type="molecule type" value="Genomic_DNA"/>
</dbReference>
<protein>
    <recommendedName>
        <fullName evidence="4">PPE family protein</fullName>
    </recommendedName>
</protein>
<feature type="compositionally biased region" description="Low complexity" evidence="1">
    <location>
        <begin position="203"/>
        <end position="212"/>
    </location>
</feature>
<feature type="region of interest" description="Disordered" evidence="1">
    <location>
        <begin position="166"/>
        <end position="426"/>
    </location>
</feature>
<evidence type="ECO:0000256" key="1">
    <source>
        <dbReference type="SAM" id="MobiDB-lite"/>
    </source>
</evidence>
<evidence type="ECO:0000313" key="2">
    <source>
        <dbReference type="EMBL" id="SEP41296.1"/>
    </source>
</evidence>
<dbReference type="AlphaFoldDB" id="A0A1H8XNA2"/>
<reference evidence="2 3" key="1">
    <citation type="submission" date="2016-10" db="EMBL/GenBank/DDBJ databases">
        <authorList>
            <person name="de Groot N.N."/>
        </authorList>
    </citation>
    <scope>NUCLEOTIDE SEQUENCE [LARGE SCALE GENOMIC DNA]</scope>
    <source>
        <strain evidence="2 3">DSM 44993</strain>
    </source>
</reference>
<feature type="compositionally biased region" description="Basic and acidic residues" evidence="1">
    <location>
        <begin position="390"/>
        <end position="408"/>
    </location>
</feature>
<evidence type="ECO:0000313" key="3">
    <source>
        <dbReference type="Proteomes" id="UP000198582"/>
    </source>
</evidence>
<evidence type="ECO:0008006" key="4">
    <source>
        <dbReference type="Google" id="ProtNLM"/>
    </source>
</evidence>
<feature type="compositionally biased region" description="Polar residues" evidence="1">
    <location>
        <begin position="228"/>
        <end position="237"/>
    </location>
</feature>
<gene>
    <name evidence="2" type="ORF">SAMN04489732_108121</name>
</gene>
<sequence>MALADVVYQFLQQQQADGKLILPAELVRRVKAGPGPESLGHAQAAGVEQVTEQQGIEADTLAIVGRLESAWSGPSGDASRAGLRPLADVATSASSAMHDSQNALADQGHAFQSTRDSLQDVSDKPPSTDLLDTLSPWDTDTEDQINKNSAAIAQNKQIYQGFTTTSDGHAQKMPIDYGQVPDSPDGSYSVQTPTPQQSAGTEQSGSHQSVVGSGVGSSAGAPGGQHGAPSSGSSSHDYQGASPHPPAASENGGTATAGYTPPPPAGGTPVGGGTFGPGFGSTGPGGQTVSGPAGGYGSGGGLVPGFPGGPSSETGGPGGVGSGGRGGMPGGAGAGAGGSGTGVRGPGSPGNSSGAGRLGTAEEPGTGSKAGSSGQRGANGMPIGANGGKGKKEEDKEKKSADYLREADPNALFGYDGKATPPVIGK</sequence>
<feature type="compositionally biased region" description="Polar residues" evidence="1">
    <location>
        <begin position="186"/>
        <end position="202"/>
    </location>
</feature>
<feature type="compositionally biased region" description="Gly residues" evidence="1">
    <location>
        <begin position="315"/>
        <end position="348"/>
    </location>
</feature>
<dbReference type="OrthoDB" id="3701353at2"/>
<organism evidence="2 3">
    <name type="scientific">Amycolatopsis saalfeldensis</name>
    <dbReference type="NCBI Taxonomy" id="394193"/>
    <lineage>
        <taxon>Bacteria</taxon>
        <taxon>Bacillati</taxon>
        <taxon>Actinomycetota</taxon>
        <taxon>Actinomycetes</taxon>
        <taxon>Pseudonocardiales</taxon>
        <taxon>Pseudonocardiaceae</taxon>
        <taxon>Amycolatopsis</taxon>
    </lineage>
</organism>
<dbReference type="STRING" id="394193.SAMN04489732_108121"/>
<dbReference type="InterPro" id="IPR038332">
    <property type="entry name" value="PPE_sf"/>
</dbReference>
<dbReference type="RefSeq" id="WP_143086234.1">
    <property type="nucleotide sequence ID" value="NZ_FOEF01000008.1"/>
</dbReference>
<feature type="region of interest" description="Disordered" evidence="1">
    <location>
        <begin position="108"/>
        <end position="142"/>
    </location>
</feature>
<feature type="compositionally biased region" description="Gly residues" evidence="1">
    <location>
        <begin position="213"/>
        <end position="226"/>
    </location>
</feature>
<dbReference type="Proteomes" id="UP000198582">
    <property type="component" value="Unassembled WGS sequence"/>
</dbReference>